<gene>
    <name evidence="5" type="primary">LOC111362792</name>
</gene>
<sequence length="651" mass="76664">MGKFVMPTFNKIMEQKPNSDGKNEPVWVYLEREMLENLSQKPYNEKVGQWLRFLKELKAYFHAEDIRKAKRLEKEVGPRWYVELSSPQRQVLARMKRMIHQDLLEDVTRRMRKALSDLGITSKISKETLMKAMEESVEDPGVFFWNLYEAIYKAPPSDLLPKYDMNAMIMISCLVFVDMEECVETLNKATESKKIVSKERKKPKKKTPKPDGRYGEYLEKFTVPFYSSDKPKQEKKLPTPLSYKFKLRSAESLEALCKSTSFLDKRKERNRKEKEVERPCTYKFWEPPSTLRNTDPKMAAYILKLRMLKLRPKHRFKTPYSNVQYLVSGVSFTGGRPHYLLANVSLLPTGYIAINDGIAISNGEVVTCIEGFWKYPRDAYERCDSECDCLVKWESTVVDYLDESRCKCGHLYDMYNTGTRPKEKYFYPSTRHGSFWFDKAKIYQLDPVEDFIKETFEEAMRSNEATPEPSMPILNASGLKESELLSAFLADVAETTPLLIPHLPEANLLNNLQQWARNRVKGKLTEKKHKRMILQSQRRWLELKHMDFRARAKQIPFTLKQLKSMKWSHRKLVQKLHDYQMNDFITRNRIKQLEQTRLWWSTCKYDYYPSKAFLDIFFTYMPGRTKDVHLINPFSVELIPKFGAKTCPLTL</sequence>
<evidence type="ECO:0000313" key="5">
    <source>
        <dbReference type="RefSeq" id="XP_022835314.1"/>
    </source>
</evidence>
<feature type="domain" description="DUF4771" evidence="3">
    <location>
        <begin position="483"/>
        <end position="628"/>
    </location>
</feature>
<evidence type="ECO:0000256" key="1">
    <source>
        <dbReference type="SAM" id="MobiDB-lite"/>
    </source>
</evidence>
<dbReference type="InterPro" id="IPR031935">
    <property type="entry name" value="DUF4770"/>
</dbReference>
<dbReference type="Pfam" id="PF15995">
    <property type="entry name" value="DUF4771"/>
    <property type="match status" value="1"/>
</dbReference>
<accession>A0A9J7EUL2</accession>
<evidence type="ECO:0000259" key="2">
    <source>
        <dbReference type="Pfam" id="PF15994"/>
    </source>
</evidence>
<protein>
    <submittedName>
        <fullName evidence="5">Uncharacterized protein LOC111362792</fullName>
    </submittedName>
</protein>
<organism evidence="4 5">
    <name type="scientific">Spodoptera litura</name>
    <name type="common">Asian cotton leafworm</name>
    <dbReference type="NCBI Taxonomy" id="69820"/>
    <lineage>
        <taxon>Eukaryota</taxon>
        <taxon>Metazoa</taxon>
        <taxon>Ecdysozoa</taxon>
        <taxon>Arthropoda</taxon>
        <taxon>Hexapoda</taxon>
        <taxon>Insecta</taxon>
        <taxon>Pterygota</taxon>
        <taxon>Neoptera</taxon>
        <taxon>Endopterygota</taxon>
        <taxon>Lepidoptera</taxon>
        <taxon>Glossata</taxon>
        <taxon>Ditrysia</taxon>
        <taxon>Noctuoidea</taxon>
        <taxon>Noctuidae</taxon>
        <taxon>Amphipyrinae</taxon>
        <taxon>Spodoptera</taxon>
    </lineage>
</organism>
<evidence type="ECO:0000259" key="3">
    <source>
        <dbReference type="Pfam" id="PF15995"/>
    </source>
</evidence>
<dbReference type="OrthoDB" id="289250at2759"/>
<feature type="domain" description="DUF4770" evidence="2">
    <location>
        <begin position="115"/>
        <end position="206"/>
    </location>
</feature>
<dbReference type="RefSeq" id="XP_022835314.1">
    <property type="nucleotide sequence ID" value="XM_022979546.1"/>
</dbReference>
<feature type="region of interest" description="Disordered" evidence="1">
    <location>
        <begin position="193"/>
        <end position="215"/>
    </location>
</feature>
<dbReference type="PANTHER" id="PTHR41967:SF6">
    <property type="entry name" value="FI19406P1-RELATED"/>
    <property type="match status" value="1"/>
</dbReference>
<evidence type="ECO:0000313" key="4">
    <source>
        <dbReference type="Proteomes" id="UP000301870"/>
    </source>
</evidence>
<dbReference type="PANTHER" id="PTHR41967">
    <property type="entry name" value="FI19406P1-RELATED"/>
    <property type="match status" value="1"/>
</dbReference>
<dbReference type="Proteomes" id="UP000301870">
    <property type="component" value="Unplaced"/>
</dbReference>
<dbReference type="GeneID" id="111362792"/>
<dbReference type="InterPro" id="IPR031936">
    <property type="entry name" value="DUF4771"/>
</dbReference>
<reference evidence="5" key="1">
    <citation type="submission" date="2025-08" db="UniProtKB">
        <authorList>
            <consortium name="RefSeq"/>
        </authorList>
    </citation>
    <scope>IDENTIFICATION</scope>
    <source>
        <strain evidence="5">Ishihara</strain>
        <tissue evidence="5">Whole body</tissue>
    </source>
</reference>
<dbReference type="AlphaFoldDB" id="A0A9J7EUL2"/>
<keyword evidence="4" id="KW-1185">Reference proteome</keyword>
<proteinExistence type="predicted"/>
<dbReference type="KEGG" id="sliu:111362792"/>
<dbReference type="Pfam" id="PF15994">
    <property type="entry name" value="DUF4770"/>
    <property type="match status" value="1"/>
</dbReference>
<name>A0A9J7EUL2_SPOLT</name>